<proteinExistence type="inferred from homology"/>
<keyword evidence="3 7" id="KW-0812">Transmembrane</keyword>
<dbReference type="PIRSF" id="PIRSF002457">
    <property type="entry name" value="DASS"/>
    <property type="match status" value="1"/>
</dbReference>
<dbReference type="PANTHER" id="PTHR42826">
    <property type="entry name" value="DICARBOXYLATE TRANSPORTER 2.1, CHLOROPLASTIC"/>
    <property type="match status" value="1"/>
</dbReference>
<evidence type="ECO:0000256" key="5">
    <source>
        <dbReference type="ARBA" id="ARBA00022989"/>
    </source>
</evidence>
<feature type="transmembrane region" description="Helical" evidence="7">
    <location>
        <begin position="377"/>
        <end position="401"/>
    </location>
</feature>
<dbReference type="GO" id="GO:0015140">
    <property type="term" value="F:malate transmembrane transporter activity"/>
    <property type="evidence" value="ECO:0007669"/>
    <property type="project" value="UniProtKB-ARBA"/>
</dbReference>
<feature type="transmembrane region" description="Helical" evidence="7">
    <location>
        <begin position="413"/>
        <end position="434"/>
    </location>
</feature>
<feature type="transmembrane region" description="Helical" evidence="7">
    <location>
        <begin position="500"/>
        <end position="520"/>
    </location>
</feature>
<feature type="transmembrane region" description="Helical" evidence="7">
    <location>
        <begin position="106"/>
        <end position="123"/>
    </location>
</feature>
<keyword evidence="4" id="KW-0934">Plastid</keyword>
<comment type="caution">
    <text evidence="8">The sequence shown here is derived from an EMBL/GenBank/DDBJ whole genome shotgun (WGS) entry which is preliminary data.</text>
</comment>
<evidence type="ECO:0000256" key="6">
    <source>
        <dbReference type="ARBA" id="ARBA00023136"/>
    </source>
</evidence>
<evidence type="ECO:0000313" key="9">
    <source>
        <dbReference type="Proteomes" id="UP000807159"/>
    </source>
</evidence>
<organism evidence="8 9">
    <name type="scientific">Populus deltoides</name>
    <name type="common">Eastern poplar</name>
    <name type="synonym">Eastern cottonwood</name>
    <dbReference type="NCBI Taxonomy" id="3696"/>
    <lineage>
        <taxon>Eukaryota</taxon>
        <taxon>Viridiplantae</taxon>
        <taxon>Streptophyta</taxon>
        <taxon>Embryophyta</taxon>
        <taxon>Tracheophyta</taxon>
        <taxon>Spermatophyta</taxon>
        <taxon>Magnoliopsida</taxon>
        <taxon>eudicotyledons</taxon>
        <taxon>Gunneridae</taxon>
        <taxon>Pentapetalae</taxon>
        <taxon>rosids</taxon>
        <taxon>fabids</taxon>
        <taxon>Malpighiales</taxon>
        <taxon>Salicaceae</taxon>
        <taxon>Saliceae</taxon>
        <taxon>Populus</taxon>
    </lineage>
</organism>
<evidence type="ECO:0000256" key="3">
    <source>
        <dbReference type="ARBA" id="ARBA00022692"/>
    </source>
</evidence>
<feature type="transmembrane region" description="Helical" evidence="7">
    <location>
        <begin position="135"/>
        <end position="156"/>
    </location>
</feature>
<dbReference type="InterPro" id="IPR001898">
    <property type="entry name" value="SLC13A/DASS"/>
</dbReference>
<dbReference type="GO" id="GO:0009706">
    <property type="term" value="C:chloroplast inner membrane"/>
    <property type="evidence" value="ECO:0007669"/>
    <property type="project" value="UniProtKB-SubCell"/>
</dbReference>
<dbReference type="InterPro" id="IPR030676">
    <property type="entry name" value="CitT-rel"/>
</dbReference>
<feature type="transmembrane region" description="Helical" evidence="7">
    <location>
        <begin position="344"/>
        <end position="365"/>
    </location>
</feature>
<comment type="subcellular location">
    <subcellularLocation>
        <location evidence="1">Plastid</location>
        <location evidence="1">Chloroplast inner membrane</location>
        <topology evidence="1">Multi-pass membrane protein</topology>
    </subcellularLocation>
</comment>
<evidence type="ECO:0000256" key="7">
    <source>
        <dbReference type="SAM" id="Phobius"/>
    </source>
</evidence>
<accession>A0A8T2ZPX9</accession>
<keyword evidence="5 7" id="KW-1133">Transmembrane helix</keyword>
<dbReference type="NCBIfam" id="TIGR00785">
    <property type="entry name" value="dass"/>
    <property type="match status" value="1"/>
</dbReference>
<dbReference type="Proteomes" id="UP000807159">
    <property type="component" value="Chromosome 1"/>
</dbReference>
<keyword evidence="4" id="KW-1001">Plastid inner membrane</keyword>
<comment type="similarity">
    <text evidence="2">Belongs to the SLC13A/DASS transporter (TC 2.A.47) family. DIT1 subfamily.</text>
</comment>
<gene>
    <name evidence="8" type="ORF">H0E87_001135</name>
</gene>
<evidence type="ECO:0000256" key="4">
    <source>
        <dbReference type="ARBA" id="ARBA00022780"/>
    </source>
</evidence>
<dbReference type="EMBL" id="JACEGQ020000001">
    <property type="protein sequence ID" value="KAH8519603.1"/>
    <property type="molecule type" value="Genomic_DNA"/>
</dbReference>
<dbReference type="Pfam" id="PF00939">
    <property type="entry name" value="Na_sulph_symp"/>
    <property type="match status" value="1"/>
</dbReference>
<evidence type="ECO:0000256" key="2">
    <source>
        <dbReference type="ARBA" id="ARBA00007349"/>
    </source>
</evidence>
<feature type="transmembrane region" description="Helical" evidence="7">
    <location>
        <begin position="446"/>
        <end position="467"/>
    </location>
</feature>
<keyword evidence="6 7" id="KW-0472">Membrane</keyword>
<name>A0A8T2ZPX9_POPDE</name>
<evidence type="ECO:0000256" key="1">
    <source>
        <dbReference type="ARBA" id="ARBA00004478"/>
    </source>
</evidence>
<dbReference type="AlphaFoldDB" id="A0A8T2ZPX9"/>
<sequence>MERFALHSLSTTTTTTTTFSTSPYTRISLLHRLPKPLSITKSSPSIPLLSTIRSSTQKPLFFSAFHTKNKTFDSKFRILALDTKSSDNPLSDSSEKPTPPQKGAKLIPLLISVSIGLIVRFAVPKPTGITPQAWQLLSIFLSTIAGLILSPLPTGLGNRIATYFVKWLGKSTLGLSYGLTLSEVLIAPAMPSTTARAGGVFLPIIKSLSLSAGSKPGDSSSAKLGSYLIQSQMQCAASSSSLFLTAAAQNLLCFKLAGELGVMIPNPWISWLKAASLPALISLLVTPLVLYKLYPPETKDTPDAPAVAAKKLETMGSVTKNEWTMVGTMLLAVSLWVFGDAIGIPSVVAAMIGLSILLLLGVLDWDDCLSEKSAWDTLAWFAVLVGMASQLTNLGVISWMSGCVSKNLQSLSLSWPAAFGVLQASYFFIHYLFAGQIGHVGALYSAFLAMHLAAGVPATLAALALAYNTNLFGALTHYSSGQSAVYYGAGYMDLPDVFKLGFVMALINAIIWGVTGTFWWKFLGLY</sequence>
<evidence type="ECO:0000313" key="8">
    <source>
        <dbReference type="EMBL" id="KAH8519603.1"/>
    </source>
</evidence>
<protein>
    <submittedName>
        <fullName evidence="8">Uncharacterized protein</fullName>
    </submittedName>
</protein>
<reference evidence="8" key="1">
    <citation type="journal article" date="2021" name="J. Hered.">
        <title>Genome Assembly of Salicaceae Populus deltoides (Eastern Cottonwood) I-69 Based on Nanopore Sequencing and Hi-C Technologies.</title>
        <authorList>
            <person name="Bai S."/>
            <person name="Wu H."/>
            <person name="Zhang J."/>
            <person name="Pan Z."/>
            <person name="Zhao W."/>
            <person name="Li Z."/>
            <person name="Tong C."/>
        </authorList>
    </citation>
    <scope>NUCLEOTIDE SEQUENCE</scope>
    <source>
        <tissue evidence="8">Leaf</tissue>
    </source>
</reference>
<keyword evidence="9" id="KW-1185">Reference proteome</keyword>
<feature type="transmembrane region" description="Helical" evidence="7">
    <location>
        <begin position="270"/>
        <end position="291"/>
    </location>
</feature>